<sequence length="315" mass="37043">MFSTVIDVLEIILEDCASSEQKGEAYALLESLQTFEFSFCLHLMKEVLGITNELSQALQRVEQDIINAMSLVRICKMRLQDMRDNKWVDFINSVTLFCEQQKINVPHMDDKWVARGRPRRRAQDITNLYHFRVDIFYTVLDMQLQELNNRFTEANTELLLCIACLNPNNGFNAFNKDKLIRMAQFYPTDFSPFDQTILQNQLDTYIMDMRSDDQFSSLKDIRSLAEKMIQCRKDIVYPVVFRLLELALVLPIATAGVERAFSAMNIIKNWLRNRIDDQWMNDLLLAYVEKDILDSIDNEVIIQLFQNMKSRRYKL</sequence>
<dbReference type="InterPro" id="IPR008906">
    <property type="entry name" value="HATC_C_dom"/>
</dbReference>
<protein>
    <recommendedName>
        <fullName evidence="1">HAT C-terminal dimerisation domain-containing protein</fullName>
    </recommendedName>
</protein>
<evidence type="ECO:0000259" key="1">
    <source>
        <dbReference type="Pfam" id="PF05699"/>
    </source>
</evidence>
<dbReference type="Pfam" id="PF05699">
    <property type="entry name" value="Dimer_Tnp_hAT"/>
    <property type="match status" value="1"/>
</dbReference>
<feature type="domain" description="HAT C-terminal dimerisation" evidence="1">
    <location>
        <begin position="236"/>
        <end position="291"/>
    </location>
</feature>
<organism evidence="2 3">
    <name type="scientific">Dendrobium catenatum</name>
    <dbReference type="NCBI Taxonomy" id="906689"/>
    <lineage>
        <taxon>Eukaryota</taxon>
        <taxon>Viridiplantae</taxon>
        <taxon>Streptophyta</taxon>
        <taxon>Embryophyta</taxon>
        <taxon>Tracheophyta</taxon>
        <taxon>Spermatophyta</taxon>
        <taxon>Magnoliopsida</taxon>
        <taxon>Liliopsida</taxon>
        <taxon>Asparagales</taxon>
        <taxon>Orchidaceae</taxon>
        <taxon>Epidendroideae</taxon>
        <taxon>Malaxideae</taxon>
        <taxon>Dendrobiinae</taxon>
        <taxon>Dendrobium</taxon>
    </lineage>
</organism>
<dbReference type="PANTHER" id="PTHR11697">
    <property type="entry name" value="GENERAL TRANSCRIPTION FACTOR 2-RELATED ZINC FINGER PROTEIN"/>
    <property type="match status" value="1"/>
</dbReference>
<dbReference type="InterPro" id="IPR055298">
    <property type="entry name" value="AtLOH3-like"/>
</dbReference>
<dbReference type="PANTHER" id="PTHR11697:SF230">
    <property type="entry name" value="ZINC FINGER, MYM DOMAIN CONTAINING 1"/>
    <property type="match status" value="1"/>
</dbReference>
<accession>A0A2I0WAY7</accession>
<dbReference type="Proteomes" id="UP000233837">
    <property type="component" value="Unassembled WGS sequence"/>
</dbReference>
<dbReference type="AlphaFoldDB" id="A0A2I0WAY7"/>
<name>A0A2I0WAY7_9ASPA</name>
<evidence type="ECO:0000313" key="3">
    <source>
        <dbReference type="Proteomes" id="UP000233837"/>
    </source>
</evidence>
<dbReference type="GO" id="GO:0046983">
    <property type="term" value="F:protein dimerization activity"/>
    <property type="evidence" value="ECO:0007669"/>
    <property type="project" value="InterPro"/>
</dbReference>
<gene>
    <name evidence="2" type="ORF">MA16_Dca020266</name>
</gene>
<reference evidence="2 3" key="1">
    <citation type="journal article" date="2016" name="Sci. Rep.">
        <title>The Dendrobium catenatum Lindl. genome sequence provides insights into polysaccharide synthase, floral development and adaptive evolution.</title>
        <authorList>
            <person name="Zhang G.Q."/>
            <person name="Xu Q."/>
            <person name="Bian C."/>
            <person name="Tsai W.C."/>
            <person name="Yeh C.M."/>
            <person name="Liu K.W."/>
            <person name="Yoshida K."/>
            <person name="Zhang L.S."/>
            <person name="Chang S.B."/>
            <person name="Chen F."/>
            <person name="Shi Y."/>
            <person name="Su Y.Y."/>
            <person name="Zhang Y.Q."/>
            <person name="Chen L.J."/>
            <person name="Yin Y."/>
            <person name="Lin M."/>
            <person name="Huang H."/>
            <person name="Deng H."/>
            <person name="Wang Z.W."/>
            <person name="Zhu S.L."/>
            <person name="Zhao X."/>
            <person name="Deng C."/>
            <person name="Niu S.C."/>
            <person name="Huang J."/>
            <person name="Wang M."/>
            <person name="Liu G.H."/>
            <person name="Yang H.J."/>
            <person name="Xiao X.J."/>
            <person name="Hsiao Y.Y."/>
            <person name="Wu W.L."/>
            <person name="Chen Y.Y."/>
            <person name="Mitsuda N."/>
            <person name="Ohme-Takagi M."/>
            <person name="Luo Y.B."/>
            <person name="Van de Peer Y."/>
            <person name="Liu Z.J."/>
        </authorList>
    </citation>
    <scope>NUCLEOTIDE SEQUENCE [LARGE SCALE GENOMIC DNA]</scope>
    <source>
        <tissue evidence="2">The whole plant</tissue>
    </source>
</reference>
<reference evidence="2 3" key="2">
    <citation type="journal article" date="2017" name="Nature">
        <title>The Apostasia genome and the evolution of orchids.</title>
        <authorList>
            <person name="Zhang G.Q."/>
            <person name="Liu K.W."/>
            <person name="Li Z."/>
            <person name="Lohaus R."/>
            <person name="Hsiao Y.Y."/>
            <person name="Niu S.C."/>
            <person name="Wang J.Y."/>
            <person name="Lin Y.C."/>
            <person name="Xu Q."/>
            <person name="Chen L.J."/>
            <person name="Yoshida K."/>
            <person name="Fujiwara S."/>
            <person name="Wang Z.W."/>
            <person name="Zhang Y.Q."/>
            <person name="Mitsuda N."/>
            <person name="Wang M."/>
            <person name="Liu G.H."/>
            <person name="Pecoraro L."/>
            <person name="Huang H.X."/>
            <person name="Xiao X.J."/>
            <person name="Lin M."/>
            <person name="Wu X.Y."/>
            <person name="Wu W.L."/>
            <person name="Chen Y.Y."/>
            <person name="Chang S.B."/>
            <person name="Sakamoto S."/>
            <person name="Ohme-Takagi M."/>
            <person name="Yagi M."/>
            <person name="Zeng S.J."/>
            <person name="Shen C.Y."/>
            <person name="Yeh C.M."/>
            <person name="Luo Y.B."/>
            <person name="Tsai W.C."/>
            <person name="Van de Peer Y."/>
            <person name="Liu Z.J."/>
        </authorList>
    </citation>
    <scope>NUCLEOTIDE SEQUENCE [LARGE SCALE GENOMIC DNA]</scope>
    <source>
        <tissue evidence="2">The whole plant</tissue>
    </source>
</reference>
<evidence type="ECO:0000313" key="2">
    <source>
        <dbReference type="EMBL" id="PKU72826.1"/>
    </source>
</evidence>
<keyword evidence="3" id="KW-1185">Reference proteome</keyword>
<dbReference type="EMBL" id="KZ502802">
    <property type="protein sequence ID" value="PKU72826.1"/>
    <property type="molecule type" value="Genomic_DNA"/>
</dbReference>
<dbReference type="STRING" id="906689.A0A2I0WAY7"/>
<proteinExistence type="predicted"/>